<dbReference type="EMBL" id="JAFJYC010000002">
    <property type="protein sequence ID" value="MBT9433393.1"/>
    <property type="molecule type" value="Genomic_DNA"/>
</dbReference>
<comment type="catalytic activity">
    <reaction evidence="11">
        <text>2 [molybdopterin-synthase sulfur-carrier protein]-C-terminal-Gly-aminoethanethioate + cyclic pyranopterin phosphate + H2O = molybdopterin + 2 [molybdopterin-synthase sulfur-carrier protein]-C-terminal Gly-Gly + 2 H(+)</text>
        <dbReference type="Rhea" id="RHEA:26333"/>
        <dbReference type="Rhea" id="RHEA-COMP:12202"/>
        <dbReference type="Rhea" id="RHEA-COMP:19907"/>
        <dbReference type="ChEBI" id="CHEBI:15377"/>
        <dbReference type="ChEBI" id="CHEBI:15378"/>
        <dbReference type="ChEBI" id="CHEBI:58698"/>
        <dbReference type="ChEBI" id="CHEBI:59648"/>
        <dbReference type="ChEBI" id="CHEBI:90778"/>
        <dbReference type="ChEBI" id="CHEBI:232372"/>
        <dbReference type="EC" id="2.8.1.12"/>
    </reaction>
</comment>
<evidence type="ECO:0000256" key="8">
    <source>
        <dbReference type="ARBA" id="ARBA00030407"/>
    </source>
</evidence>
<dbReference type="SUPFAM" id="SSF54690">
    <property type="entry name" value="Molybdopterin synthase subunit MoaE"/>
    <property type="match status" value="1"/>
</dbReference>
<keyword evidence="12" id="KW-0808">Transferase</keyword>
<dbReference type="NCBIfam" id="NF007959">
    <property type="entry name" value="PRK10678.1"/>
    <property type="match status" value="1"/>
</dbReference>
<evidence type="ECO:0000256" key="6">
    <source>
        <dbReference type="ARBA" id="ARBA00026066"/>
    </source>
</evidence>
<protein>
    <recommendedName>
        <fullName evidence="4">Molybdopterin synthase catalytic subunit</fullName>
        <ecNumber evidence="3">2.8.1.12</ecNumber>
    </recommendedName>
    <alternativeName>
        <fullName evidence="9">MPT synthase subunit 2</fullName>
    </alternativeName>
    <alternativeName>
        <fullName evidence="7">Molybdenum cofactor biosynthesis protein E</fullName>
    </alternativeName>
    <alternativeName>
        <fullName evidence="8">Molybdopterin-converting factor large subunit</fullName>
    </alternativeName>
    <alternativeName>
        <fullName evidence="10">Molybdopterin-converting factor subunit 2</fullName>
    </alternativeName>
</protein>
<name>A0ABS5YEL4_9GAMM</name>
<organism evidence="12 13">
    <name type="scientific">Candidatus Sodalis endolongispinus</name>
    <dbReference type="NCBI Taxonomy" id="2812662"/>
    <lineage>
        <taxon>Bacteria</taxon>
        <taxon>Pseudomonadati</taxon>
        <taxon>Pseudomonadota</taxon>
        <taxon>Gammaproteobacteria</taxon>
        <taxon>Enterobacterales</taxon>
        <taxon>Bruguierivoracaceae</taxon>
        <taxon>Sodalis</taxon>
    </lineage>
</organism>
<gene>
    <name evidence="12" type="primary">moaE</name>
    <name evidence="12" type="ORF">JZM24_17130</name>
</gene>
<evidence type="ECO:0000313" key="12">
    <source>
        <dbReference type="EMBL" id="MBT9433393.1"/>
    </source>
</evidence>
<dbReference type="Gene3D" id="3.90.1170.40">
    <property type="entry name" value="Molybdopterin biosynthesis MoaE subunit"/>
    <property type="match status" value="1"/>
</dbReference>
<dbReference type="RefSeq" id="WP_215671162.1">
    <property type="nucleotide sequence ID" value="NZ_JAFJYC010000002.1"/>
</dbReference>
<comment type="pathway">
    <text evidence="1">Cofactor biosynthesis; molybdopterin biosynthesis.</text>
</comment>
<dbReference type="EC" id="2.8.1.12" evidence="3"/>
<accession>A0ABS5YEL4</accession>
<dbReference type="Pfam" id="PF02391">
    <property type="entry name" value="MoaE"/>
    <property type="match status" value="1"/>
</dbReference>
<dbReference type="GO" id="GO:0030366">
    <property type="term" value="F:molybdopterin synthase activity"/>
    <property type="evidence" value="ECO:0007669"/>
    <property type="project" value="UniProtKB-EC"/>
</dbReference>
<evidence type="ECO:0000256" key="4">
    <source>
        <dbReference type="ARBA" id="ARBA00013858"/>
    </source>
</evidence>
<reference evidence="12 13" key="1">
    <citation type="journal article" date="2021" name="Genome Biol. Evol.">
        <title>The evolution of interdependence in a four-way mealybug symbiosis.</title>
        <authorList>
            <person name="Garber A.I."/>
            <person name="Kupper M."/>
            <person name="Laetsch D.R."/>
            <person name="Weldon S.R."/>
            <person name="Ladinsky M.S."/>
            <person name="Bjorkman P.J."/>
            <person name="McCutcheon J.P."/>
        </authorList>
    </citation>
    <scope>NUCLEOTIDE SEQUENCE [LARGE SCALE GENOMIC DNA]</scope>
    <source>
        <strain evidence="12">SOD</strain>
    </source>
</reference>
<evidence type="ECO:0000256" key="5">
    <source>
        <dbReference type="ARBA" id="ARBA00023150"/>
    </source>
</evidence>
<keyword evidence="5" id="KW-0501">Molybdenum cofactor biosynthesis</keyword>
<evidence type="ECO:0000256" key="1">
    <source>
        <dbReference type="ARBA" id="ARBA00005046"/>
    </source>
</evidence>
<dbReference type="InterPro" id="IPR003448">
    <property type="entry name" value="Mopterin_biosynth_MoaE"/>
</dbReference>
<dbReference type="Proteomes" id="UP000811282">
    <property type="component" value="Unassembled WGS sequence"/>
</dbReference>
<dbReference type="InterPro" id="IPR036563">
    <property type="entry name" value="MoaE_sf"/>
</dbReference>
<evidence type="ECO:0000256" key="9">
    <source>
        <dbReference type="ARBA" id="ARBA00030781"/>
    </source>
</evidence>
<proteinExistence type="inferred from homology"/>
<comment type="caution">
    <text evidence="12">The sequence shown here is derived from an EMBL/GenBank/DDBJ whole genome shotgun (WGS) entry which is preliminary data.</text>
</comment>
<comment type="similarity">
    <text evidence="2">Belongs to the MoaE family.</text>
</comment>
<dbReference type="PANTHER" id="PTHR23404">
    <property type="entry name" value="MOLYBDOPTERIN SYNTHASE RELATED"/>
    <property type="match status" value="1"/>
</dbReference>
<dbReference type="CDD" id="cd00756">
    <property type="entry name" value="MoaE"/>
    <property type="match status" value="1"/>
</dbReference>
<evidence type="ECO:0000256" key="7">
    <source>
        <dbReference type="ARBA" id="ARBA00029745"/>
    </source>
</evidence>
<evidence type="ECO:0000313" key="13">
    <source>
        <dbReference type="Proteomes" id="UP000811282"/>
    </source>
</evidence>
<evidence type="ECO:0000256" key="11">
    <source>
        <dbReference type="ARBA" id="ARBA00049878"/>
    </source>
</evidence>
<evidence type="ECO:0000256" key="2">
    <source>
        <dbReference type="ARBA" id="ARBA00005426"/>
    </source>
</evidence>
<sequence>MEATLIEVGAGDFDVAALYAWLYASDNDGAVVTFTGKVRSHNLCAEVSKLTLEHYPDMTEKALADIAAQARERWPLTRIALLHRVGELGAGERIVFVGVSGAHRAAAFSAAEYMMDILKTLAPFWKRESTPAGSRWLDARVSDQRAAERWQGCSPAGETDSTG</sequence>
<evidence type="ECO:0000256" key="10">
    <source>
        <dbReference type="ARBA" id="ARBA00032474"/>
    </source>
</evidence>
<keyword evidence="13" id="KW-1185">Reference proteome</keyword>
<evidence type="ECO:0000256" key="3">
    <source>
        <dbReference type="ARBA" id="ARBA00011950"/>
    </source>
</evidence>
<comment type="subunit">
    <text evidence="6">Heterotetramer of 2 MoaD subunits and 2 MoaE subunits. Also stable as homodimer. The enzyme changes between these two forms during catalysis.</text>
</comment>